<dbReference type="PANTHER" id="PTHR45922">
    <property type="entry name" value="CLEAVAGE AND POLYADENYLATION SPECIFICITY FACTOR SUBUNIT 2"/>
    <property type="match status" value="1"/>
</dbReference>
<gene>
    <name evidence="4" type="ORF">PNEG_03132</name>
</gene>
<evidence type="ECO:0000313" key="4">
    <source>
        <dbReference type="EMBL" id="EMR08658.1"/>
    </source>
</evidence>
<dbReference type="InterPro" id="IPR011108">
    <property type="entry name" value="RMMBL"/>
</dbReference>
<dbReference type="Pfam" id="PF13299">
    <property type="entry name" value="CPSF100_C"/>
    <property type="match status" value="1"/>
</dbReference>
<comment type="subcellular location">
    <subcellularLocation>
        <location evidence="1">Nucleus</location>
    </subcellularLocation>
</comment>
<keyword evidence="1" id="KW-0694">RNA-binding</keyword>
<dbReference type="SUPFAM" id="SSF56281">
    <property type="entry name" value="Metallo-hydrolase/oxidoreductase"/>
    <property type="match status" value="1"/>
</dbReference>
<dbReference type="Proteomes" id="UP000011958">
    <property type="component" value="Unassembled WGS sequence"/>
</dbReference>
<accession>M7NJ62</accession>
<protein>
    <recommendedName>
        <fullName evidence="1">Cleavage and polyadenylation specificity factor subunit 2</fullName>
    </recommendedName>
    <alternativeName>
        <fullName evidence="1">Cleavage and polyadenylation specificity factor 100 kDa subunit</fullName>
    </alternativeName>
</protein>
<evidence type="ECO:0000259" key="3">
    <source>
        <dbReference type="Pfam" id="PF13299"/>
    </source>
</evidence>
<dbReference type="PANTHER" id="PTHR45922:SF1">
    <property type="entry name" value="CLEAVAGE AND POLYADENYLATION SPECIFICITY FACTOR SUBUNIT 2"/>
    <property type="match status" value="1"/>
</dbReference>
<dbReference type="RefSeq" id="XP_007875190.1">
    <property type="nucleotide sequence ID" value="XM_007876999.1"/>
</dbReference>
<evidence type="ECO:0000313" key="5">
    <source>
        <dbReference type="Proteomes" id="UP000011958"/>
    </source>
</evidence>
<dbReference type="eggNOG" id="KOG1135">
    <property type="taxonomic scope" value="Eukaryota"/>
</dbReference>
<dbReference type="GO" id="GO:0003723">
    <property type="term" value="F:RNA binding"/>
    <property type="evidence" value="ECO:0007669"/>
    <property type="project" value="UniProtKB-KW"/>
</dbReference>
<feature type="domain" description="Zn-dependent metallo-hydrolase RNA specificity" evidence="2">
    <location>
        <begin position="88"/>
        <end position="127"/>
    </location>
</feature>
<dbReference type="HOGENOM" id="CLU_002227_1_0_1"/>
<dbReference type="InterPro" id="IPR027075">
    <property type="entry name" value="CPSF2"/>
</dbReference>
<sequence>MLPRCKMFPTLEKRRRFDDFGEIIIPERFVRVMEEDLDFNITNETNKSINILTKKRKWGGVSNNVQIRENIDKDIYIPSKIVVNEEKIMIKCSVRYIDMEGLHDGKSLKTIIPMVNPRKLVLIHSNQETRNNMMTIFKALVSFTNDIYSPQQGEILKIGIGLNSYNLKLSDDIINTLRWKKLGDYNVSHVIGKLKLCTSSVPNETDLPTLDVLPMNSNLKNIPQFHPLFVGDVKLAHVKRLLQEQGHVAEFIGEGMLLCDGLVTVKKIVGDKVILEGGISQEFYDVRKIVYDSIVEFL</sequence>
<evidence type="ECO:0000259" key="2">
    <source>
        <dbReference type="Pfam" id="PF07521"/>
    </source>
</evidence>
<dbReference type="OMA" id="KCIASKV"/>
<dbReference type="Pfam" id="PF07521">
    <property type="entry name" value="RMMBL"/>
    <property type="match status" value="1"/>
</dbReference>
<feature type="domain" description="Cleavage and polyadenylation specificity factor 2 C-terminal" evidence="3">
    <location>
        <begin position="203"/>
        <end position="292"/>
    </location>
</feature>
<dbReference type="EMBL" id="AFWA02000015">
    <property type="protein sequence ID" value="EMR08658.1"/>
    <property type="molecule type" value="Genomic_DNA"/>
</dbReference>
<evidence type="ECO:0000256" key="1">
    <source>
        <dbReference type="RuleBase" id="RU365006"/>
    </source>
</evidence>
<dbReference type="GO" id="GO:0005847">
    <property type="term" value="C:mRNA cleavage and polyadenylation specificity factor complex"/>
    <property type="evidence" value="ECO:0007669"/>
    <property type="project" value="InterPro"/>
</dbReference>
<name>M7NJ62_PNEMU</name>
<keyword evidence="1" id="KW-0507">mRNA processing</keyword>
<dbReference type="GeneID" id="19896819"/>
<dbReference type="VEuPathDB" id="FungiDB:PNEG_03132"/>
<keyword evidence="5" id="KW-1185">Reference proteome</keyword>
<dbReference type="InterPro" id="IPR036866">
    <property type="entry name" value="RibonucZ/Hydroxyglut_hydro"/>
</dbReference>
<dbReference type="GO" id="GO:0006397">
    <property type="term" value="P:mRNA processing"/>
    <property type="evidence" value="ECO:0007669"/>
    <property type="project" value="UniProtKB-KW"/>
</dbReference>
<comment type="caution">
    <text evidence="4">The sequence shown here is derived from an EMBL/GenBank/DDBJ whole genome shotgun (WGS) entry which is preliminary data.</text>
</comment>
<dbReference type="AlphaFoldDB" id="M7NJ62"/>
<dbReference type="OrthoDB" id="64353at2759"/>
<keyword evidence="1" id="KW-0539">Nucleus</keyword>
<dbReference type="STRING" id="1069680.M7NJ62"/>
<organism evidence="4 5">
    <name type="scientific">Pneumocystis murina (strain B123)</name>
    <name type="common">Mouse pneumocystis pneumonia agent</name>
    <name type="synonym">Pneumocystis carinii f. sp. muris</name>
    <dbReference type="NCBI Taxonomy" id="1069680"/>
    <lineage>
        <taxon>Eukaryota</taxon>
        <taxon>Fungi</taxon>
        <taxon>Dikarya</taxon>
        <taxon>Ascomycota</taxon>
        <taxon>Taphrinomycotina</taxon>
        <taxon>Pneumocystomycetes</taxon>
        <taxon>Pneumocystaceae</taxon>
        <taxon>Pneumocystis</taxon>
    </lineage>
</organism>
<reference evidence="5" key="1">
    <citation type="journal article" date="2016" name="Nat. Commun.">
        <title>Genome analysis of three Pneumocystis species reveals adaptation mechanisms to life exclusively in mammalian hosts.</title>
        <authorList>
            <person name="Ma L."/>
            <person name="Chen Z."/>
            <person name="Huang D.W."/>
            <person name="Kutty G."/>
            <person name="Ishihara M."/>
            <person name="Wang H."/>
            <person name="Abouelleil A."/>
            <person name="Bishop L."/>
            <person name="Davey E."/>
            <person name="Deng R."/>
            <person name="Deng X."/>
            <person name="Fan L."/>
            <person name="Fantoni G."/>
            <person name="Fitzgerald M."/>
            <person name="Gogineni E."/>
            <person name="Goldberg J.M."/>
            <person name="Handley G."/>
            <person name="Hu X."/>
            <person name="Huber C."/>
            <person name="Jiao X."/>
            <person name="Jones K."/>
            <person name="Levin J.Z."/>
            <person name="Liu Y."/>
            <person name="Macdonald P."/>
            <person name="Melnikov A."/>
            <person name="Raley C."/>
            <person name="Sassi M."/>
            <person name="Sherman B.T."/>
            <person name="Song X."/>
            <person name="Sykes S."/>
            <person name="Tran B."/>
            <person name="Walsh L."/>
            <person name="Xia Y."/>
            <person name="Yang J."/>
            <person name="Young S."/>
            <person name="Zeng Q."/>
            <person name="Zheng X."/>
            <person name="Stephens R."/>
            <person name="Nusbaum C."/>
            <person name="Birren B.W."/>
            <person name="Azadi P."/>
            <person name="Lempicki R.A."/>
            <person name="Cuomo C.A."/>
            <person name="Kovacs J.A."/>
        </authorList>
    </citation>
    <scope>NUCLEOTIDE SEQUENCE [LARGE SCALE GENOMIC DNA]</scope>
    <source>
        <strain evidence="5">B123</strain>
    </source>
</reference>
<proteinExistence type="inferred from homology"/>
<comment type="similarity">
    <text evidence="1">Belongs to the metallo-beta-lactamase superfamily. RNA-metabolizing metallo-beta-lactamase-like family. CPSF2/YSH1 subfamily.</text>
</comment>
<dbReference type="InterPro" id="IPR025069">
    <property type="entry name" value="Cpsf2_C"/>
</dbReference>